<organism evidence="9">
    <name type="scientific">Roseihalotalea indica</name>
    <dbReference type="NCBI Taxonomy" id="2867963"/>
    <lineage>
        <taxon>Bacteria</taxon>
        <taxon>Pseudomonadati</taxon>
        <taxon>Bacteroidota</taxon>
        <taxon>Cytophagia</taxon>
        <taxon>Cytophagales</taxon>
        <taxon>Catalimonadaceae</taxon>
        <taxon>Roseihalotalea</taxon>
    </lineage>
</organism>
<sequence>MYTTRCSLAWLIILLFPAACQLQANKTEADPPAQPNILFIAVDDLRPELNCYGKSQIISPNINRLAQRSTLFNRAYCQVPVCGASRASLLTGLRPTRDRFIDFATWARDDAPEAITLPQHFKSQGYHTISNGKIFHHQEDKPESWSEGAWRPTPANGNWRDYVTDESLEIAKENERGPSYEAADVPDTAYFDGKIAAKTIRDLQRLKQQDKPFFLAAGFMKPHLPFNAPQKYWDLYDREALPEASNPFRSESAPDAAFHNFGELRQYAGIPAEGPLSEEMAKTMVHGYYACTSYTDAQIGKVLDALEALGLADNTIVVLWGDHGWNLGEHGLWCKHCNFETSLRAPLLIHAPGLPEGQRTNALTEFIDIYPTLCELSGLPVPTHLDGQSLVPLLSQPDSPGKDYVLSKFHEGFTIKNDRYRYTEWSEEDGEVYARMLYDHQQDSLENINIVNQPENEAIVEELRQQLYQVYQEDFAN</sequence>
<evidence type="ECO:0000256" key="7">
    <source>
        <dbReference type="SAM" id="SignalP"/>
    </source>
</evidence>
<keyword evidence="5" id="KW-0378">Hydrolase</keyword>
<dbReference type="GO" id="GO:0005737">
    <property type="term" value="C:cytoplasm"/>
    <property type="evidence" value="ECO:0007669"/>
    <property type="project" value="TreeGrafter"/>
</dbReference>
<reference evidence="9" key="2">
    <citation type="journal article" date="2024" name="Antonie Van Leeuwenhoek">
        <title>Roseihalotalea indica gen. nov., sp. nov., a halophilic Bacteroidetes from mesopelagic Southwest Indian Ocean with higher carbohydrate metabolic potential.</title>
        <authorList>
            <person name="Chen B."/>
            <person name="Zhang M."/>
            <person name="Lin D."/>
            <person name="Ye J."/>
            <person name="Tang K."/>
        </authorList>
    </citation>
    <scope>NUCLEOTIDE SEQUENCE</scope>
    <source>
        <strain evidence="9">TK19036</strain>
    </source>
</reference>
<gene>
    <name evidence="9" type="ORF">K4G66_10625</name>
</gene>
<dbReference type="InterPro" id="IPR035874">
    <property type="entry name" value="IDS"/>
</dbReference>
<name>A0AA49GU55_9BACT</name>
<dbReference type="AlphaFoldDB" id="A0AA49GU55"/>
<evidence type="ECO:0000256" key="1">
    <source>
        <dbReference type="ARBA" id="ARBA00001913"/>
    </source>
</evidence>
<reference evidence="9" key="1">
    <citation type="journal article" date="2023" name="Comput. Struct. Biotechnol. J.">
        <title>Discovery of a novel marine Bacteroidetes with a rich repertoire of carbohydrate-active enzymes.</title>
        <authorList>
            <person name="Chen B."/>
            <person name="Liu G."/>
            <person name="Chen Q."/>
            <person name="Wang H."/>
            <person name="Liu L."/>
            <person name="Tang K."/>
        </authorList>
    </citation>
    <scope>NUCLEOTIDE SEQUENCE</scope>
    <source>
        <strain evidence="9">TK19036</strain>
    </source>
</reference>
<dbReference type="Pfam" id="PF00884">
    <property type="entry name" value="Sulfatase"/>
    <property type="match status" value="1"/>
</dbReference>
<evidence type="ECO:0000256" key="3">
    <source>
        <dbReference type="ARBA" id="ARBA00022723"/>
    </source>
</evidence>
<dbReference type="GO" id="GO:0046872">
    <property type="term" value="F:metal ion binding"/>
    <property type="evidence" value="ECO:0007669"/>
    <property type="project" value="UniProtKB-KW"/>
</dbReference>
<comment type="cofactor">
    <cofactor evidence="1">
        <name>Ca(2+)</name>
        <dbReference type="ChEBI" id="CHEBI:29108"/>
    </cofactor>
</comment>
<dbReference type="InterPro" id="IPR000917">
    <property type="entry name" value="Sulfatase_N"/>
</dbReference>
<accession>A0AA49GU55</accession>
<feature type="signal peptide" evidence="7">
    <location>
        <begin position="1"/>
        <end position="29"/>
    </location>
</feature>
<dbReference type="Gene3D" id="3.40.720.10">
    <property type="entry name" value="Alkaline Phosphatase, subunit A"/>
    <property type="match status" value="1"/>
</dbReference>
<protein>
    <submittedName>
        <fullName evidence="9">Sulfatase</fullName>
    </submittedName>
</protein>
<dbReference type="SUPFAM" id="SSF53649">
    <property type="entry name" value="Alkaline phosphatase-like"/>
    <property type="match status" value="1"/>
</dbReference>
<keyword evidence="4 7" id="KW-0732">Signal</keyword>
<keyword evidence="6" id="KW-0106">Calcium</keyword>
<dbReference type="CDD" id="cd16030">
    <property type="entry name" value="iduronate-2-sulfatase"/>
    <property type="match status" value="1"/>
</dbReference>
<proteinExistence type="inferred from homology"/>
<feature type="domain" description="Sulfatase N-terminal" evidence="8">
    <location>
        <begin position="35"/>
        <end position="378"/>
    </location>
</feature>
<keyword evidence="3" id="KW-0479">Metal-binding</keyword>
<evidence type="ECO:0000256" key="4">
    <source>
        <dbReference type="ARBA" id="ARBA00022729"/>
    </source>
</evidence>
<evidence type="ECO:0000256" key="2">
    <source>
        <dbReference type="ARBA" id="ARBA00008779"/>
    </source>
</evidence>
<evidence type="ECO:0000259" key="8">
    <source>
        <dbReference type="Pfam" id="PF00884"/>
    </source>
</evidence>
<dbReference type="GO" id="GO:0004423">
    <property type="term" value="F:iduronate-2-sulfatase activity"/>
    <property type="evidence" value="ECO:0007669"/>
    <property type="project" value="InterPro"/>
</dbReference>
<dbReference type="PANTHER" id="PTHR45953:SF1">
    <property type="entry name" value="IDURONATE 2-SULFATASE"/>
    <property type="match status" value="1"/>
</dbReference>
<evidence type="ECO:0000313" key="9">
    <source>
        <dbReference type="EMBL" id="WKN39151.1"/>
    </source>
</evidence>
<comment type="similarity">
    <text evidence="2">Belongs to the sulfatase family.</text>
</comment>
<dbReference type="EMBL" id="CP120682">
    <property type="protein sequence ID" value="WKN39151.1"/>
    <property type="molecule type" value="Genomic_DNA"/>
</dbReference>
<evidence type="ECO:0000256" key="5">
    <source>
        <dbReference type="ARBA" id="ARBA00022801"/>
    </source>
</evidence>
<dbReference type="PANTHER" id="PTHR45953">
    <property type="entry name" value="IDURONATE 2-SULFATASE"/>
    <property type="match status" value="1"/>
</dbReference>
<evidence type="ECO:0000256" key="6">
    <source>
        <dbReference type="ARBA" id="ARBA00022837"/>
    </source>
</evidence>
<feature type="chain" id="PRO_5041306966" evidence="7">
    <location>
        <begin position="30"/>
        <end position="477"/>
    </location>
</feature>
<dbReference type="InterPro" id="IPR017850">
    <property type="entry name" value="Alkaline_phosphatase_core_sf"/>
</dbReference>